<organism evidence="5 6">
    <name type="scientific">Heliobacterium mobile</name>
    <name type="common">Heliobacillus mobilis</name>
    <dbReference type="NCBI Taxonomy" id="28064"/>
    <lineage>
        <taxon>Bacteria</taxon>
        <taxon>Bacillati</taxon>
        <taxon>Bacillota</taxon>
        <taxon>Clostridia</taxon>
        <taxon>Eubacteriales</taxon>
        <taxon>Heliobacteriaceae</taxon>
        <taxon>Heliobacterium</taxon>
    </lineage>
</organism>
<sequence>MNRDGDKKFPPVEEREDLLAGRQPILEALKSGRAINKLVVAKGTREGSIREIIALARERKIPIVEVERLVLDREARHHQGVIAHVAPIKYVDVEDMLEKAKANGEAPFILILDGLEDPHNVGALLRTAESAGVHGVIIPKRRGVPITSTVAKASAGAVEHVSIARVTNLVQTVDQLKKAGLWIVGSDGSAPQPFYMQDFSGPIGLIVGSEGKGISRLLADTCDFLVSIPMGGQVGSLNASVAGALLMYERVRQKQVSTGTPQ</sequence>
<dbReference type="GO" id="GO:0005829">
    <property type="term" value="C:cytosol"/>
    <property type="evidence" value="ECO:0007669"/>
    <property type="project" value="TreeGrafter"/>
</dbReference>
<dbReference type="OrthoDB" id="9794400at2"/>
<comment type="similarity">
    <text evidence="1">Belongs to the class IV-like SAM-binding methyltransferase superfamily. RNA methyltransferase TrmH family.</text>
</comment>
<dbReference type="Proteomes" id="UP000430670">
    <property type="component" value="Unassembled WGS sequence"/>
</dbReference>
<dbReference type="SUPFAM" id="SSF55315">
    <property type="entry name" value="L30e-like"/>
    <property type="match status" value="1"/>
</dbReference>
<dbReference type="InterPro" id="IPR001537">
    <property type="entry name" value="SpoU_MeTrfase"/>
</dbReference>
<evidence type="ECO:0000313" key="5">
    <source>
        <dbReference type="EMBL" id="MTV49499.1"/>
    </source>
</evidence>
<proteinExistence type="inferred from homology"/>
<dbReference type="GO" id="GO:0006396">
    <property type="term" value="P:RNA processing"/>
    <property type="evidence" value="ECO:0007669"/>
    <property type="project" value="InterPro"/>
</dbReference>
<accession>A0A6I3SKR6</accession>
<comment type="caution">
    <text evidence="5">The sequence shown here is derived from an EMBL/GenBank/DDBJ whole genome shotgun (WGS) entry which is preliminary data.</text>
</comment>
<dbReference type="GO" id="GO:0032259">
    <property type="term" value="P:methylation"/>
    <property type="evidence" value="ECO:0007669"/>
    <property type="project" value="UniProtKB-KW"/>
</dbReference>
<evidence type="ECO:0000256" key="1">
    <source>
        <dbReference type="ARBA" id="ARBA00007228"/>
    </source>
</evidence>
<keyword evidence="3 5" id="KW-0808">Transferase</keyword>
<dbReference type="RefSeq" id="WP_155476588.1">
    <property type="nucleotide sequence ID" value="NZ_WNKU01000011.1"/>
</dbReference>
<feature type="domain" description="RNA 2-O ribose methyltransferase substrate binding" evidence="4">
    <location>
        <begin position="18"/>
        <end position="91"/>
    </location>
</feature>
<dbReference type="FunFam" id="3.40.1280.10:FF:000008">
    <property type="entry name" value="Group 3 RNA methyltransferase TrmH"/>
    <property type="match status" value="1"/>
</dbReference>
<dbReference type="Gene3D" id="3.30.1330.30">
    <property type="match status" value="1"/>
</dbReference>
<keyword evidence="6" id="KW-1185">Reference proteome</keyword>
<dbReference type="NCBIfam" id="TIGR00186">
    <property type="entry name" value="rRNA_methyl_3"/>
    <property type="match status" value="1"/>
</dbReference>
<dbReference type="SUPFAM" id="SSF75217">
    <property type="entry name" value="alpha/beta knot"/>
    <property type="match status" value="1"/>
</dbReference>
<protein>
    <submittedName>
        <fullName evidence="5">23S rRNA (Guanosine(2251)-2'-O)-methyltransferase RlmB</fullName>
    </submittedName>
</protein>
<evidence type="ECO:0000313" key="6">
    <source>
        <dbReference type="Proteomes" id="UP000430670"/>
    </source>
</evidence>
<dbReference type="InterPro" id="IPR004441">
    <property type="entry name" value="rRNA_MeTrfase_TrmH"/>
</dbReference>
<dbReference type="GO" id="GO:0008173">
    <property type="term" value="F:RNA methyltransferase activity"/>
    <property type="evidence" value="ECO:0007669"/>
    <property type="project" value="InterPro"/>
</dbReference>
<dbReference type="Pfam" id="PF08032">
    <property type="entry name" value="SpoU_sub_bind"/>
    <property type="match status" value="1"/>
</dbReference>
<dbReference type="GO" id="GO:0003723">
    <property type="term" value="F:RNA binding"/>
    <property type="evidence" value="ECO:0007669"/>
    <property type="project" value="InterPro"/>
</dbReference>
<dbReference type="InterPro" id="IPR013123">
    <property type="entry name" value="SpoU_subst-bd"/>
</dbReference>
<name>A0A6I3SKR6_HELMO</name>
<evidence type="ECO:0000259" key="4">
    <source>
        <dbReference type="SMART" id="SM00967"/>
    </source>
</evidence>
<evidence type="ECO:0000256" key="3">
    <source>
        <dbReference type="ARBA" id="ARBA00022679"/>
    </source>
</evidence>
<dbReference type="InterPro" id="IPR029064">
    <property type="entry name" value="Ribosomal_eL30-like_sf"/>
</dbReference>
<dbReference type="InterPro" id="IPR029026">
    <property type="entry name" value="tRNA_m1G_MTases_N"/>
</dbReference>
<dbReference type="EMBL" id="WNKU01000011">
    <property type="protein sequence ID" value="MTV49499.1"/>
    <property type="molecule type" value="Genomic_DNA"/>
</dbReference>
<dbReference type="CDD" id="cd18103">
    <property type="entry name" value="SpoU-like_RlmB"/>
    <property type="match status" value="1"/>
</dbReference>
<dbReference type="Pfam" id="PF00588">
    <property type="entry name" value="SpoU_methylase"/>
    <property type="match status" value="1"/>
</dbReference>
<dbReference type="SMART" id="SM00967">
    <property type="entry name" value="SpoU_sub_bind"/>
    <property type="match status" value="1"/>
</dbReference>
<gene>
    <name evidence="5" type="primary">rlmB</name>
    <name evidence="5" type="ORF">GJ688_10970</name>
</gene>
<dbReference type="PANTHER" id="PTHR46429">
    <property type="entry name" value="23S RRNA (GUANOSINE-2'-O-)-METHYLTRANSFERASE RLMB"/>
    <property type="match status" value="1"/>
</dbReference>
<evidence type="ECO:0000256" key="2">
    <source>
        <dbReference type="ARBA" id="ARBA00022603"/>
    </source>
</evidence>
<dbReference type="Gene3D" id="3.40.1280.10">
    <property type="match status" value="1"/>
</dbReference>
<keyword evidence="2 5" id="KW-0489">Methyltransferase</keyword>
<reference evidence="5 6" key="1">
    <citation type="submission" date="2019-11" db="EMBL/GenBank/DDBJ databases">
        <title>Whole-genome sequence of a the green, strictly anaerobic photosynthetic bacterium Heliobacillus mobilis DSM 6151.</title>
        <authorList>
            <person name="Kyndt J.A."/>
            <person name="Meyer T.E."/>
        </authorList>
    </citation>
    <scope>NUCLEOTIDE SEQUENCE [LARGE SCALE GENOMIC DNA]</scope>
    <source>
        <strain evidence="5 6">DSM 6151</strain>
    </source>
</reference>
<dbReference type="AlphaFoldDB" id="A0A6I3SKR6"/>
<dbReference type="PANTHER" id="PTHR46429:SF1">
    <property type="entry name" value="23S RRNA (GUANOSINE-2'-O-)-METHYLTRANSFERASE RLMB"/>
    <property type="match status" value="1"/>
</dbReference>
<dbReference type="InterPro" id="IPR029028">
    <property type="entry name" value="Alpha/beta_knot_MTases"/>
</dbReference>